<reference evidence="3" key="1">
    <citation type="submission" date="2020-11" db="EMBL/GenBank/DDBJ databases">
        <title>Carbohydrate-dependent, anaerobic sulfur respiration: A novel catabolism in halophilic archaea.</title>
        <authorList>
            <person name="Sorokin D.Y."/>
            <person name="Messina E."/>
            <person name="Smedile F."/>
            <person name="La Cono V."/>
            <person name="Hallsworth J.E."/>
            <person name="Yakimov M.M."/>
        </authorList>
    </citation>
    <scope>NUCLEOTIDE SEQUENCE</scope>
    <source>
        <strain evidence="3">HSR12-1</strain>
    </source>
</reference>
<dbReference type="GeneID" id="68856001"/>
<name>A0A897N2Q2_9EURY</name>
<proteinExistence type="predicted"/>
<evidence type="ECO:0000256" key="1">
    <source>
        <dbReference type="SAM" id="MobiDB-lite"/>
    </source>
</evidence>
<dbReference type="PANTHER" id="PTHR30535">
    <property type="entry name" value="VITAMIN B12-BINDING PROTEIN"/>
    <property type="match status" value="1"/>
</dbReference>
<dbReference type="SUPFAM" id="SSF53807">
    <property type="entry name" value="Helical backbone' metal receptor"/>
    <property type="match status" value="1"/>
</dbReference>
<dbReference type="InterPro" id="IPR002491">
    <property type="entry name" value="ABC_transptr_periplasmic_BD"/>
</dbReference>
<feature type="region of interest" description="Disordered" evidence="1">
    <location>
        <begin position="1"/>
        <end position="72"/>
    </location>
</feature>
<evidence type="ECO:0000259" key="2">
    <source>
        <dbReference type="PROSITE" id="PS50983"/>
    </source>
</evidence>
<dbReference type="Pfam" id="PF01497">
    <property type="entry name" value="Peripla_BP_2"/>
    <property type="match status" value="1"/>
</dbReference>
<dbReference type="InterPro" id="IPR050902">
    <property type="entry name" value="ABC_Transporter_SBP"/>
</dbReference>
<feature type="domain" description="Fe/B12 periplasmic-binding" evidence="2">
    <location>
        <begin position="80"/>
        <end position="347"/>
    </location>
</feature>
<dbReference type="PROSITE" id="PS50983">
    <property type="entry name" value="FE_B12_PBP"/>
    <property type="match status" value="1"/>
</dbReference>
<gene>
    <name evidence="3" type="primary">fepB2</name>
    <name evidence="3" type="ORF">HSR121_2450</name>
</gene>
<dbReference type="RefSeq" id="WP_229113261.1">
    <property type="nucleotide sequence ID" value="NZ_CP064787.1"/>
</dbReference>
<dbReference type="AlphaFoldDB" id="A0A897N2Q2"/>
<dbReference type="Proteomes" id="UP000663525">
    <property type="component" value="Chromosome"/>
</dbReference>
<evidence type="ECO:0000313" key="3">
    <source>
        <dbReference type="EMBL" id="QSG06771.1"/>
    </source>
</evidence>
<sequence>MSPNGRDGQAKGTTATRRKVIGSVGTLGVAGVAGCTSSGTEDEAPSSRTDDESPGGGTESTSTVEDATGRTVTVSSTVEDVVAVGPGMLNLVAMLDAVEMVAGVEEPEHTWARNIPYNVANPELRERQVIGPHKGGDAELIAEADPDVVVATYFTAGTARQLQGKIDCPVVVVKADSRPLHRLEGAYEDLRFLADILGRSDRAEAVVEFFESRREDLRQRSEGVSRSQRPVAYYAGRSSEGGAGATSTQHPFAPFAFVGADNAAGAIEGHKTVSSEELLRWDPDVIFVAGSNRDRVLEAFDSGKYATLSAVKSDDLYGLLPTRFYGNLYGNTLADAYYVGSVLYPDAFSDVDPVEQANEIHRTLFGAAVYDQLAEQFGGFEQLTV</sequence>
<accession>A0A897N2Q2</accession>
<protein>
    <submittedName>
        <fullName evidence="3">ABC-type Fe3+-hydroxamate transport system, periplasmic component</fullName>
    </submittedName>
</protein>
<dbReference type="EMBL" id="CP064787">
    <property type="protein sequence ID" value="QSG06771.1"/>
    <property type="molecule type" value="Genomic_DNA"/>
</dbReference>
<dbReference type="PANTHER" id="PTHR30535:SF34">
    <property type="entry name" value="MOLYBDATE-BINDING PROTEIN MOLA"/>
    <property type="match status" value="1"/>
</dbReference>
<dbReference type="PROSITE" id="PS51257">
    <property type="entry name" value="PROKAR_LIPOPROTEIN"/>
    <property type="match status" value="1"/>
</dbReference>
<dbReference type="Gene3D" id="3.40.50.1980">
    <property type="entry name" value="Nitrogenase molybdenum iron protein domain"/>
    <property type="match status" value="2"/>
</dbReference>
<evidence type="ECO:0000313" key="4">
    <source>
        <dbReference type="Proteomes" id="UP000663525"/>
    </source>
</evidence>
<organism evidence="3 4">
    <name type="scientific">Halapricum desulfuricans</name>
    <dbReference type="NCBI Taxonomy" id="2841257"/>
    <lineage>
        <taxon>Archaea</taxon>
        <taxon>Methanobacteriati</taxon>
        <taxon>Methanobacteriota</taxon>
        <taxon>Stenosarchaea group</taxon>
        <taxon>Halobacteria</taxon>
        <taxon>Halobacteriales</taxon>
        <taxon>Haloarculaceae</taxon>
        <taxon>Halapricum</taxon>
    </lineage>
</organism>